<name>A0A7G9GVH6_9FUSO</name>
<dbReference type="Proteomes" id="UP000515913">
    <property type="component" value="Chromosome"/>
</dbReference>
<evidence type="ECO:0000313" key="1">
    <source>
        <dbReference type="EMBL" id="QNM14808.1"/>
    </source>
</evidence>
<dbReference type="InterPro" id="IPR007922">
    <property type="entry name" value="DciA-like"/>
</dbReference>
<keyword evidence="2" id="KW-1185">Reference proteome</keyword>
<evidence type="ECO:0000313" key="2">
    <source>
        <dbReference type="Proteomes" id="UP000515913"/>
    </source>
</evidence>
<dbReference type="EMBL" id="CP060637">
    <property type="protein sequence ID" value="QNM14808.1"/>
    <property type="molecule type" value="Genomic_DNA"/>
</dbReference>
<dbReference type="KEGG" id="fho:H9Q81_07545"/>
<dbReference type="Pfam" id="PF05258">
    <property type="entry name" value="DciA"/>
    <property type="match status" value="1"/>
</dbReference>
<gene>
    <name evidence="1" type="ORF">H9Q81_07545</name>
</gene>
<protein>
    <submittedName>
        <fullName evidence="1">DUF721 domain-containing protein</fullName>
    </submittedName>
</protein>
<dbReference type="RefSeq" id="WP_176837934.1">
    <property type="nucleotide sequence ID" value="NZ_CP060637.1"/>
</dbReference>
<reference evidence="1 2" key="1">
    <citation type="submission" date="2020-08" db="EMBL/GenBank/DDBJ databases">
        <authorList>
            <person name="Liu C."/>
            <person name="Sun Q."/>
        </authorList>
    </citation>
    <scope>NUCLEOTIDE SEQUENCE [LARGE SCALE GENOMIC DNA]</scope>
    <source>
        <strain evidence="1 2">NSJ-57</strain>
    </source>
</reference>
<proteinExistence type="predicted"/>
<dbReference type="AlphaFoldDB" id="A0A7G9GVH6"/>
<sequence>MEKKSDNALFSVGASVEAAIGKSKKLKEGVLKSHWPKIVGRLSNDSQPEYIKDETLFITVQTSIFVHHFATNKNKYIDIINNYFNEPVISNIVAKIGTLSENRDEYLEVEDKEIFPEVEEEVEETHDNLNGSVIRDMDMSNEGIIKKLDYLRKIATEREKYLLSHGYKKCKSCGMIFESTEGEEFCKVCIEEKKDRKFRRGNY</sequence>
<organism evidence="1 2">
    <name type="scientific">Fusobacterium hominis</name>
    <dbReference type="NCBI Taxonomy" id="2764326"/>
    <lineage>
        <taxon>Bacteria</taxon>
        <taxon>Fusobacteriati</taxon>
        <taxon>Fusobacteriota</taxon>
        <taxon>Fusobacteriia</taxon>
        <taxon>Fusobacteriales</taxon>
        <taxon>Fusobacteriaceae</taxon>
        <taxon>Fusobacterium</taxon>
    </lineage>
</organism>
<accession>A0A7G9GVH6</accession>